<accession>W7AG78</accession>
<dbReference type="AlphaFoldDB" id="W7AG78"/>
<dbReference type="Proteomes" id="UP000030640">
    <property type="component" value="Unassembled WGS sequence"/>
</dbReference>
<evidence type="ECO:0000313" key="1">
    <source>
        <dbReference type="EMBL" id="EUD64321.1"/>
    </source>
</evidence>
<name>W7AG78_9APIC</name>
<organism evidence="1 2">
    <name type="scientific">Plasmodium inui San Antonio 1</name>
    <dbReference type="NCBI Taxonomy" id="1237626"/>
    <lineage>
        <taxon>Eukaryota</taxon>
        <taxon>Sar</taxon>
        <taxon>Alveolata</taxon>
        <taxon>Apicomplexa</taxon>
        <taxon>Aconoidasida</taxon>
        <taxon>Haemosporida</taxon>
        <taxon>Plasmodiidae</taxon>
        <taxon>Plasmodium</taxon>
        <taxon>Plasmodium (Plasmodium)</taxon>
    </lineage>
</organism>
<dbReference type="VEuPathDB" id="PlasmoDB:C922_05295"/>
<keyword evidence="2" id="KW-1185">Reference proteome</keyword>
<dbReference type="EMBL" id="KI965512">
    <property type="protein sequence ID" value="EUD64321.1"/>
    <property type="molecule type" value="Genomic_DNA"/>
</dbReference>
<sequence>MFVRISKNLRRRTYIFKNAFSQGSGSFLLDNWNSWLSEKSFSCCNYFSYCNDTFGRNAFSIKYYFQDSELSQKCLWLIHHRNLYDSYFVIGVLFL</sequence>
<evidence type="ECO:0000313" key="2">
    <source>
        <dbReference type="Proteomes" id="UP000030640"/>
    </source>
</evidence>
<gene>
    <name evidence="1" type="ORF">C922_05295</name>
</gene>
<protein>
    <submittedName>
        <fullName evidence="1">Uncharacterized protein</fullName>
    </submittedName>
</protein>
<dbReference type="RefSeq" id="XP_008819088.1">
    <property type="nucleotide sequence ID" value="XM_008820866.1"/>
</dbReference>
<dbReference type="GeneID" id="20040569"/>
<reference evidence="1 2" key="1">
    <citation type="submission" date="2013-02" db="EMBL/GenBank/DDBJ databases">
        <title>The Genome Sequence of Plasmodium inui San Antonio 1.</title>
        <authorList>
            <consortium name="The Broad Institute Genome Sequencing Platform"/>
            <consortium name="The Broad Institute Genome Sequencing Center for Infectious Disease"/>
            <person name="Neafsey D."/>
            <person name="Cheeseman I."/>
            <person name="Volkman S."/>
            <person name="Adams J."/>
            <person name="Walker B."/>
            <person name="Young S.K."/>
            <person name="Zeng Q."/>
            <person name="Gargeya S."/>
            <person name="Fitzgerald M."/>
            <person name="Haas B."/>
            <person name="Abouelleil A."/>
            <person name="Alvarado L."/>
            <person name="Arachchi H.M."/>
            <person name="Berlin A.M."/>
            <person name="Chapman S.B."/>
            <person name="Dewar J."/>
            <person name="Goldberg J."/>
            <person name="Griggs A."/>
            <person name="Gujja S."/>
            <person name="Hansen M."/>
            <person name="Howarth C."/>
            <person name="Imamovic A."/>
            <person name="Larimer J."/>
            <person name="McCowan C."/>
            <person name="Murphy C."/>
            <person name="Neiman D."/>
            <person name="Pearson M."/>
            <person name="Priest M."/>
            <person name="Roberts A."/>
            <person name="Saif S."/>
            <person name="Shea T."/>
            <person name="Sisk P."/>
            <person name="Sykes S."/>
            <person name="Wortman J."/>
            <person name="Nusbaum C."/>
            <person name="Birren B."/>
        </authorList>
    </citation>
    <scope>NUCLEOTIDE SEQUENCE [LARGE SCALE GENOMIC DNA]</scope>
    <source>
        <strain evidence="1 2">San Antonio 1</strain>
    </source>
</reference>
<proteinExistence type="predicted"/>